<feature type="compositionally biased region" description="Polar residues" evidence="11">
    <location>
        <begin position="77"/>
        <end position="89"/>
    </location>
</feature>
<dbReference type="SMART" id="SM00220">
    <property type="entry name" value="S_TKc"/>
    <property type="match status" value="1"/>
</dbReference>
<feature type="region of interest" description="Disordered" evidence="11">
    <location>
        <begin position="1418"/>
        <end position="1454"/>
    </location>
</feature>
<evidence type="ECO:0000313" key="13">
    <source>
        <dbReference type="EMBL" id="KAG2373965.1"/>
    </source>
</evidence>
<evidence type="ECO:0000256" key="1">
    <source>
        <dbReference type="ARBA" id="ARBA00012513"/>
    </source>
</evidence>
<dbReference type="CDD" id="cd05579">
    <property type="entry name" value="STKc_MAST_like"/>
    <property type="match status" value="1"/>
</dbReference>
<dbReference type="Gene3D" id="3.30.200.20">
    <property type="entry name" value="Phosphorylase Kinase, domain 1"/>
    <property type="match status" value="1"/>
</dbReference>
<dbReference type="EC" id="2.7.11.1" evidence="1"/>
<dbReference type="EMBL" id="PYSW02000049">
    <property type="protein sequence ID" value="KAG2373965.1"/>
    <property type="molecule type" value="Genomic_DNA"/>
</dbReference>
<feature type="region of interest" description="Disordered" evidence="11">
    <location>
        <begin position="682"/>
        <end position="775"/>
    </location>
</feature>
<evidence type="ECO:0000256" key="9">
    <source>
        <dbReference type="ARBA" id="ARBA00048679"/>
    </source>
</evidence>
<dbReference type="RefSeq" id="XP_044543139.1">
    <property type="nucleotide sequence ID" value="XM_044687307.1"/>
</dbReference>
<evidence type="ECO:0000256" key="5">
    <source>
        <dbReference type="ARBA" id="ARBA00022741"/>
    </source>
</evidence>
<feature type="compositionally biased region" description="Low complexity" evidence="11">
    <location>
        <begin position="35"/>
        <end position="76"/>
    </location>
</feature>
<gene>
    <name evidence="13" type="ORF">C9374_011630</name>
</gene>
<keyword evidence="10" id="KW-0175">Coiled coil</keyword>
<dbReference type="Gene3D" id="1.10.510.10">
    <property type="entry name" value="Transferase(Phosphotransferase) domain 1"/>
    <property type="match status" value="1"/>
</dbReference>
<dbReference type="GO" id="GO:0035556">
    <property type="term" value="P:intracellular signal transduction"/>
    <property type="evidence" value="ECO:0007669"/>
    <property type="project" value="TreeGrafter"/>
</dbReference>
<dbReference type="PANTHER" id="PTHR24356:SF135">
    <property type="entry name" value="SERINE_THREONINE-PROTEIN KINASE DDB_G0293276-RELATED"/>
    <property type="match status" value="1"/>
</dbReference>
<dbReference type="GO" id="GO:0005524">
    <property type="term" value="F:ATP binding"/>
    <property type="evidence" value="ECO:0007669"/>
    <property type="project" value="UniProtKB-KW"/>
</dbReference>
<feature type="coiled-coil region" evidence="10">
    <location>
        <begin position="868"/>
        <end position="926"/>
    </location>
</feature>
<feature type="region of interest" description="Disordered" evidence="11">
    <location>
        <begin position="337"/>
        <end position="368"/>
    </location>
</feature>
<evidence type="ECO:0000256" key="3">
    <source>
        <dbReference type="ARBA" id="ARBA00022553"/>
    </source>
</evidence>
<evidence type="ECO:0000256" key="2">
    <source>
        <dbReference type="ARBA" id="ARBA00022527"/>
    </source>
</evidence>
<feature type="compositionally biased region" description="Polar residues" evidence="11">
    <location>
        <begin position="690"/>
        <end position="702"/>
    </location>
</feature>
<dbReference type="PROSITE" id="PS00108">
    <property type="entry name" value="PROTEIN_KINASE_ST"/>
    <property type="match status" value="1"/>
</dbReference>
<reference evidence="13 14" key="1">
    <citation type="journal article" date="2018" name="BMC Genomics">
        <title>The genome of Naegleria lovaniensis, the basis for a comparative approach to unravel pathogenicity factors of the human pathogenic amoeba N. fowleri.</title>
        <authorList>
            <person name="Liechti N."/>
            <person name="Schurch N."/>
            <person name="Bruggmann R."/>
            <person name="Wittwer M."/>
        </authorList>
    </citation>
    <scope>NUCLEOTIDE SEQUENCE [LARGE SCALE GENOMIC DNA]</scope>
    <source>
        <strain evidence="13 14">ATCC 30569</strain>
    </source>
</reference>
<proteinExistence type="predicted"/>
<accession>A0AA88G9M2</accession>
<dbReference type="Pfam" id="PF00069">
    <property type="entry name" value="Pkinase"/>
    <property type="match status" value="1"/>
</dbReference>
<dbReference type="GO" id="GO:0004674">
    <property type="term" value="F:protein serine/threonine kinase activity"/>
    <property type="evidence" value="ECO:0007669"/>
    <property type="project" value="UniProtKB-KW"/>
</dbReference>
<keyword evidence="4" id="KW-0808">Transferase</keyword>
<evidence type="ECO:0000256" key="4">
    <source>
        <dbReference type="ARBA" id="ARBA00022679"/>
    </source>
</evidence>
<feature type="compositionally biased region" description="Low complexity" evidence="11">
    <location>
        <begin position="742"/>
        <end position="754"/>
    </location>
</feature>
<dbReference type="InterPro" id="IPR008271">
    <property type="entry name" value="Ser/Thr_kinase_AS"/>
</dbReference>
<dbReference type="GO" id="GO:0007010">
    <property type="term" value="P:cytoskeleton organization"/>
    <property type="evidence" value="ECO:0007669"/>
    <property type="project" value="UniProtKB-ARBA"/>
</dbReference>
<feature type="compositionally biased region" description="Low complexity" evidence="11">
    <location>
        <begin position="1439"/>
        <end position="1454"/>
    </location>
</feature>
<dbReference type="InterPro" id="IPR011009">
    <property type="entry name" value="Kinase-like_dom_sf"/>
</dbReference>
<protein>
    <recommendedName>
        <fullName evidence="1">non-specific serine/threonine protein kinase</fullName>
        <ecNumber evidence="1">2.7.11.1</ecNumber>
    </recommendedName>
</protein>
<comment type="catalytic activity">
    <reaction evidence="9">
        <text>L-seryl-[protein] + ATP = O-phospho-L-seryl-[protein] + ADP + H(+)</text>
        <dbReference type="Rhea" id="RHEA:17989"/>
        <dbReference type="Rhea" id="RHEA-COMP:9863"/>
        <dbReference type="Rhea" id="RHEA-COMP:11604"/>
        <dbReference type="ChEBI" id="CHEBI:15378"/>
        <dbReference type="ChEBI" id="CHEBI:29999"/>
        <dbReference type="ChEBI" id="CHEBI:30616"/>
        <dbReference type="ChEBI" id="CHEBI:83421"/>
        <dbReference type="ChEBI" id="CHEBI:456216"/>
        <dbReference type="EC" id="2.7.11.1"/>
    </reaction>
</comment>
<evidence type="ECO:0000256" key="6">
    <source>
        <dbReference type="ARBA" id="ARBA00022777"/>
    </source>
</evidence>
<evidence type="ECO:0000256" key="8">
    <source>
        <dbReference type="ARBA" id="ARBA00047899"/>
    </source>
</evidence>
<comment type="caution">
    <text evidence="13">The sequence shown here is derived from an EMBL/GenBank/DDBJ whole genome shotgun (WGS) entry which is preliminary data.</text>
</comment>
<comment type="catalytic activity">
    <reaction evidence="8">
        <text>L-threonyl-[protein] + ATP = O-phospho-L-threonyl-[protein] + ADP + H(+)</text>
        <dbReference type="Rhea" id="RHEA:46608"/>
        <dbReference type="Rhea" id="RHEA-COMP:11060"/>
        <dbReference type="Rhea" id="RHEA-COMP:11605"/>
        <dbReference type="ChEBI" id="CHEBI:15378"/>
        <dbReference type="ChEBI" id="CHEBI:30013"/>
        <dbReference type="ChEBI" id="CHEBI:30616"/>
        <dbReference type="ChEBI" id="CHEBI:61977"/>
        <dbReference type="ChEBI" id="CHEBI:456216"/>
        <dbReference type="EC" id="2.7.11.1"/>
    </reaction>
</comment>
<evidence type="ECO:0000259" key="12">
    <source>
        <dbReference type="PROSITE" id="PS50011"/>
    </source>
</evidence>
<keyword evidence="2" id="KW-0723">Serine/threonine-protein kinase</keyword>
<name>A0AA88G9M2_NAELO</name>
<feature type="compositionally biased region" description="Low complexity" evidence="11">
    <location>
        <begin position="246"/>
        <end position="261"/>
    </location>
</feature>
<feature type="domain" description="Protein kinase" evidence="12">
    <location>
        <begin position="972"/>
        <end position="1267"/>
    </location>
</feature>
<dbReference type="PANTHER" id="PTHR24356">
    <property type="entry name" value="SERINE/THREONINE-PROTEIN KINASE"/>
    <property type="match status" value="1"/>
</dbReference>
<feature type="compositionally biased region" description="Low complexity" evidence="11">
    <location>
        <begin position="192"/>
        <end position="211"/>
    </location>
</feature>
<evidence type="ECO:0000313" key="14">
    <source>
        <dbReference type="Proteomes" id="UP000816034"/>
    </source>
</evidence>
<feature type="compositionally biased region" description="Polar residues" evidence="11">
    <location>
        <begin position="1145"/>
        <end position="1154"/>
    </location>
</feature>
<feature type="region of interest" description="Disordered" evidence="11">
    <location>
        <begin position="1"/>
        <end position="126"/>
    </location>
</feature>
<feature type="region of interest" description="Disordered" evidence="11">
    <location>
        <begin position="1141"/>
        <end position="1164"/>
    </location>
</feature>
<feature type="region of interest" description="Disordered" evidence="11">
    <location>
        <begin position="187"/>
        <end position="272"/>
    </location>
</feature>
<keyword evidence="3" id="KW-0597">Phosphoprotein</keyword>
<keyword evidence="5" id="KW-0547">Nucleotide-binding</keyword>
<evidence type="ECO:0000256" key="10">
    <source>
        <dbReference type="SAM" id="Coils"/>
    </source>
</evidence>
<sequence length="1454" mass="160116">MPRLFQHLRSKSTASPTGNQDIMWKDEQQLKEQPTSSSSTTNVTPSSSSSENHSAATTNTSSTTTASNRNTNSDSNHQLVPSCTLTSLGNDNINNTSNTTTNNHHINNNNNNNTNNPNTNSNNNLEEFSKSSKRVSFFTSLHSINESGLLESLNDEDEFLVVGGASSGHKPKPAATALSGVVNRATTESIVPSSPSASQQQPQTDNNHQSNQPPPSPHDNVNKKPPFLSNIEVPTTEKPSAKLLDTSPNNSSTKSNITNSNAYRPSHVRGWNSTVSPLSPSDFAIKTMPARNRGNSSSFNNLISMQYSPLLSSNKIQTNNTSPMAYSVNTSSAITISNNGKGTHEGGSSGSSGSGGGGTPLQFATGSVGSGGGNPLLNSFSSSSYALPTNFGLGGRLTRGMSVTNFQQPALKRAQSVLHHNKPPVANSFGRHNVDPKWDMRKDDCFGEDLTDLLEDESSPAIKKSTPLVKQASVFAAASASFAINNNGDRASPRLLFSNSRDRAMSVDQTTAMFDRVGNVLKERAKVVQLKMNRDLKTFLWEMKDMEIMSYDLEQLEKIAKDILDCKTIDDLCNRDFMKELQTLLQNCVSNYATLTHQSCSPSMHVLSATPTMSSLILGSVLNNVDPKAVTENFEVLKQAKKLIFIYSRINRVLELYKKHLIEEANREQIKRQRIKSVIENVEPKEDSYDSSGSQDSINRRPNSALLKPIDEEDTSSTSVSPRRSSVSSNSKLEVVGESSDIDSPISSPRSSLSNNGTPTTGSKEPITPSSEKKKASEGFFSKFFAKFAKRDDSPTLSPAITPDKKSKSASNTPTTEPKKKDKQDKDSNVIEILCRICEELVPSTQLAEHSATCAVKHKVEMQSITVFEKLKNVRKALEKTVKKKKSTSLYKLLKIAKKAENSKDRTQLQEIIGNLNQILEEHKDENFVGNNYRVTVYAKRLLDVIESKCTALLHEEKQSSATKKKIKISDFEIIKPISRGAYGRVYLAQKKTTNDIYAIKVIKKQYLYNHKNVGKTLTNEPDLLAERTIMKVLMENNEQSPFIVNFYYSFAGKRYLYIVMEYCPGGSLDCLLADKLENGEAFDVDTVRHIAAETILALSDLHHSKIVHRDLKPDNMLIDRNGHLKLTDFGLSEIGLLDREDEQTSASKQSLDSLRQDEDESEIQVRGTPDYLAPELLLGMPHTEAVDFWSLGCILFELLFGCPPFNDETPEYIFDNILSRNINWVDERLLPPEIVSSGVIDFIDKLLDPNPETRLNHKTAREHPFMQGVNWNKVLKEPLGVLPNVTNLLDTSKFKPREENYPMHYQADSMDAKSLSDIDDSSESLTEHTEMNIAGSVTTDMQTPPQGVRQAAASHRSSSFHSGTYGSYISPGAAGSITPSSLGMASPSLVGSVIDSFSFPEHINTGALSRLNEEMLRRQQQGQHHVDPNTVPRNDVTAASSSSSSGHSNISAY</sequence>
<dbReference type="GeneID" id="68104084"/>
<dbReference type="InterPro" id="IPR050236">
    <property type="entry name" value="Ser_Thr_kinase_AGC"/>
</dbReference>
<evidence type="ECO:0000256" key="7">
    <source>
        <dbReference type="ARBA" id="ARBA00022840"/>
    </source>
</evidence>
<feature type="compositionally biased region" description="Basic residues" evidence="11">
    <location>
        <begin position="1"/>
        <end position="10"/>
    </location>
</feature>
<evidence type="ECO:0000256" key="11">
    <source>
        <dbReference type="SAM" id="MobiDB-lite"/>
    </source>
</evidence>
<dbReference type="SUPFAM" id="SSF56112">
    <property type="entry name" value="Protein kinase-like (PK-like)"/>
    <property type="match status" value="1"/>
</dbReference>
<keyword evidence="6" id="KW-0418">Kinase</keyword>
<dbReference type="Proteomes" id="UP000816034">
    <property type="component" value="Unassembled WGS sequence"/>
</dbReference>
<feature type="compositionally biased region" description="Low complexity" evidence="11">
    <location>
        <begin position="716"/>
        <end position="731"/>
    </location>
</feature>
<organism evidence="13 14">
    <name type="scientific">Naegleria lovaniensis</name>
    <name type="common">Amoeba</name>
    <dbReference type="NCBI Taxonomy" id="51637"/>
    <lineage>
        <taxon>Eukaryota</taxon>
        <taxon>Discoba</taxon>
        <taxon>Heterolobosea</taxon>
        <taxon>Tetramitia</taxon>
        <taxon>Eutetramitia</taxon>
        <taxon>Vahlkampfiidae</taxon>
        <taxon>Naegleria</taxon>
    </lineage>
</organism>
<feature type="compositionally biased region" description="Low complexity" evidence="11">
    <location>
        <begin position="90"/>
        <end position="124"/>
    </location>
</feature>
<feature type="region of interest" description="Disordered" evidence="11">
    <location>
        <begin position="793"/>
        <end position="825"/>
    </location>
</feature>
<feature type="compositionally biased region" description="Polar residues" evidence="11">
    <location>
        <begin position="11"/>
        <end position="20"/>
    </location>
</feature>
<dbReference type="PROSITE" id="PS50011">
    <property type="entry name" value="PROTEIN_KINASE_DOM"/>
    <property type="match status" value="1"/>
</dbReference>
<keyword evidence="7" id="KW-0067">ATP-binding</keyword>
<feature type="compositionally biased region" description="Gly residues" evidence="11">
    <location>
        <begin position="345"/>
        <end position="359"/>
    </location>
</feature>
<dbReference type="InterPro" id="IPR000719">
    <property type="entry name" value="Prot_kinase_dom"/>
</dbReference>
<dbReference type="FunFam" id="1.10.510.10:FF:000024">
    <property type="entry name" value="Probable serine/threonine-protein kinase cot-1"/>
    <property type="match status" value="1"/>
</dbReference>
<keyword evidence="14" id="KW-1185">Reference proteome</keyword>